<evidence type="ECO:0000313" key="4">
    <source>
        <dbReference type="Proteomes" id="UP000248961"/>
    </source>
</evidence>
<accession>A0A395I0G4</accession>
<dbReference type="PANTHER" id="PTHR43662:SF12">
    <property type="entry name" value="DUF1996 DOMAIN-CONTAINING PROTEIN-RELATED"/>
    <property type="match status" value="1"/>
</dbReference>
<name>A0A395I0G4_ASPHC</name>
<dbReference type="AlphaFoldDB" id="A0A395I0G4"/>
<sequence>MRPINSILAGASLVSAWTELHHAPFMNKNIDAIVVPGTYTSHMHTFFGSDAITNVLPTSAELQTGCYTGDNPNDLSVYWVPTLYHVDGDTFTEVPIFRFSTYYTNSYASAAIPQDFAMISGNASAKTQAEADNPYNGLEWFCEGSDERETDIARMPTSTCDQHLEVSLLFPQCVNPNNHADYDFADGNEDCPEGMVAIPQLRYRVLYDTKLVAPNGWSESAPFQLSCSDTSGDGYCFHADFINGWYEDAAENMLLNGGGSYDDGQFIAGEHGSVAVEATCTATDQDPDNGTSDYYTSLERMGKAVNVAEAVESGSATETATVDFTPVNTPALVMAEASASTAMPTSYPTSIRPPTHTLSTTSRTGHRNKGAWNSNSRRTTGQKFRTAATNRAPQ</sequence>
<keyword evidence="4" id="KW-1185">Reference proteome</keyword>
<gene>
    <name evidence="3" type="ORF">BO97DRAFT_344373</name>
</gene>
<dbReference type="Pfam" id="PF09362">
    <property type="entry name" value="DUF1996"/>
    <property type="match status" value="1"/>
</dbReference>
<proteinExistence type="predicted"/>
<dbReference type="EMBL" id="KZ824282">
    <property type="protein sequence ID" value="RAL12628.1"/>
    <property type="molecule type" value="Genomic_DNA"/>
</dbReference>
<dbReference type="PANTHER" id="PTHR43662">
    <property type="match status" value="1"/>
</dbReference>
<organism evidence="3 4">
    <name type="scientific">Aspergillus homomorphus (strain CBS 101889)</name>
    <dbReference type="NCBI Taxonomy" id="1450537"/>
    <lineage>
        <taxon>Eukaryota</taxon>
        <taxon>Fungi</taxon>
        <taxon>Dikarya</taxon>
        <taxon>Ascomycota</taxon>
        <taxon>Pezizomycotina</taxon>
        <taxon>Eurotiomycetes</taxon>
        <taxon>Eurotiomycetidae</taxon>
        <taxon>Eurotiales</taxon>
        <taxon>Aspergillaceae</taxon>
        <taxon>Aspergillus</taxon>
        <taxon>Aspergillus subgen. Circumdati</taxon>
    </lineage>
</organism>
<protein>
    <recommendedName>
        <fullName evidence="2">DUF1996 domain-containing protein</fullName>
    </recommendedName>
</protein>
<evidence type="ECO:0000256" key="1">
    <source>
        <dbReference type="SAM" id="MobiDB-lite"/>
    </source>
</evidence>
<dbReference type="VEuPathDB" id="FungiDB:BO97DRAFT_344373"/>
<evidence type="ECO:0000313" key="3">
    <source>
        <dbReference type="EMBL" id="RAL12628.1"/>
    </source>
</evidence>
<feature type="domain" description="DUF1996" evidence="2">
    <location>
        <begin position="31"/>
        <end position="245"/>
    </location>
</feature>
<dbReference type="STRING" id="1450537.A0A395I0G4"/>
<feature type="compositionally biased region" description="Polar residues" evidence="1">
    <location>
        <begin position="371"/>
        <end position="394"/>
    </location>
</feature>
<feature type="region of interest" description="Disordered" evidence="1">
    <location>
        <begin position="343"/>
        <end position="394"/>
    </location>
</feature>
<dbReference type="InterPro" id="IPR018535">
    <property type="entry name" value="DUF1996"/>
</dbReference>
<dbReference type="Proteomes" id="UP000248961">
    <property type="component" value="Unassembled WGS sequence"/>
</dbReference>
<evidence type="ECO:0000259" key="2">
    <source>
        <dbReference type="Pfam" id="PF09362"/>
    </source>
</evidence>
<reference evidence="3 4" key="1">
    <citation type="submission" date="2018-02" db="EMBL/GenBank/DDBJ databases">
        <title>The genomes of Aspergillus section Nigri reveals drivers in fungal speciation.</title>
        <authorList>
            <consortium name="DOE Joint Genome Institute"/>
            <person name="Vesth T.C."/>
            <person name="Nybo J."/>
            <person name="Theobald S."/>
            <person name="Brandl J."/>
            <person name="Frisvad J.C."/>
            <person name="Nielsen K.F."/>
            <person name="Lyhne E.K."/>
            <person name="Kogle M.E."/>
            <person name="Kuo A."/>
            <person name="Riley R."/>
            <person name="Clum A."/>
            <person name="Nolan M."/>
            <person name="Lipzen A."/>
            <person name="Salamov A."/>
            <person name="Henrissat B."/>
            <person name="Wiebenga A."/>
            <person name="De vries R.P."/>
            <person name="Grigoriev I.V."/>
            <person name="Mortensen U.H."/>
            <person name="Andersen M.R."/>
            <person name="Baker S.E."/>
        </authorList>
    </citation>
    <scope>NUCLEOTIDE SEQUENCE [LARGE SCALE GENOMIC DNA]</scope>
    <source>
        <strain evidence="3 4">CBS 101889</strain>
    </source>
</reference>
<dbReference type="GeneID" id="37196021"/>
<dbReference type="RefSeq" id="XP_025551782.1">
    <property type="nucleotide sequence ID" value="XM_025691732.1"/>
</dbReference>
<dbReference type="OrthoDB" id="74764at2759"/>